<keyword evidence="3" id="KW-1185">Reference proteome</keyword>
<evidence type="ECO:0000313" key="2">
    <source>
        <dbReference type="EMBL" id="OQR75717.1"/>
    </source>
</evidence>
<dbReference type="EMBL" id="MNPL01005929">
    <property type="protein sequence ID" value="OQR75717.1"/>
    <property type="molecule type" value="Genomic_DNA"/>
</dbReference>
<sequence>MRCGVCGDPWGEPAPRSNEMGGVYYKGIITRKYQQGNNWGTCENGTQAVGCGPQETFRGCADVSVGTNSGESSHIPVPVPPSVPVSQPTARFFKPFRPHYQVPKRKQSFSQLQPPLKSKPTLRPTHRPLYSSSTLSWEYWNSANAWPNTVSPGYPYGKPSTTTWFYHQWPATPKPTSRPQRFPEYEDWPSTPDLKTSPRPLPGSHGWTSSTPRYLYPSRRPIVHSDLYFGYPRPRFTSLSPHLPEQEWPSTFDLETSLRSHPERKPPHRKWNPEINDFPNDVSISLKSVNVPAVMTTSLATHPPTHLPTHPPTQPPPQSPTHSPPRPSSKLPPYLPLQPTTLPANKISTNRPVLVISLASG</sequence>
<feature type="region of interest" description="Disordered" evidence="1">
    <location>
        <begin position="299"/>
        <end position="345"/>
    </location>
</feature>
<evidence type="ECO:0000256" key="1">
    <source>
        <dbReference type="SAM" id="MobiDB-lite"/>
    </source>
</evidence>
<dbReference type="OrthoDB" id="64893at2759"/>
<dbReference type="InParanoid" id="A0A1V9XQE0"/>
<evidence type="ECO:0000313" key="3">
    <source>
        <dbReference type="Proteomes" id="UP000192247"/>
    </source>
</evidence>
<gene>
    <name evidence="2" type="ORF">BIW11_00726</name>
</gene>
<feature type="region of interest" description="Disordered" evidence="1">
    <location>
        <begin position="172"/>
        <end position="210"/>
    </location>
</feature>
<feature type="compositionally biased region" description="Pro residues" evidence="1">
    <location>
        <begin position="305"/>
        <end position="327"/>
    </location>
</feature>
<dbReference type="STRING" id="418985.A0A1V9XQE0"/>
<protein>
    <submittedName>
        <fullName evidence="2">Uncharacterized protein</fullName>
    </submittedName>
</protein>
<dbReference type="AlphaFoldDB" id="A0A1V9XQE0"/>
<organism evidence="2 3">
    <name type="scientific">Tropilaelaps mercedesae</name>
    <dbReference type="NCBI Taxonomy" id="418985"/>
    <lineage>
        <taxon>Eukaryota</taxon>
        <taxon>Metazoa</taxon>
        <taxon>Ecdysozoa</taxon>
        <taxon>Arthropoda</taxon>
        <taxon>Chelicerata</taxon>
        <taxon>Arachnida</taxon>
        <taxon>Acari</taxon>
        <taxon>Parasitiformes</taxon>
        <taxon>Mesostigmata</taxon>
        <taxon>Gamasina</taxon>
        <taxon>Dermanyssoidea</taxon>
        <taxon>Laelapidae</taxon>
        <taxon>Tropilaelaps</taxon>
    </lineage>
</organism>
<accession>A0A1V9XQE0</accession>
<dbReference type="Proteomes" id="UP000192247">
    <property type="component" value="Unassembled WGS sequence"/>
</dbReference>
<feature type="region of interest" description="Disordered" evidence="1">
    <location>
        <begin position="104"/>
        <end position="125"/>
    </location>
</feature>
<name>A0A1V9XQE0_9ACAR</name>
<comment type="caution">
    <text evidence="2">The sequence shown here is derived from an EMBL/GenBank/DDBJ whole genome shotgun (WGS) entry which is preliminary data.</text>
</comment>
<proteinExistence type="predicted"/>
<feature type="compositionally biased region" description="Low complexity" evidence="1">
    <location>
        <begin position="328"/>
        <end position="343"/>
    </location>
</feature>
<reference evidence="2 3" key="1">
    <citation type="journal article" date="2017" name="Gigascience">
        <title>Draft genome of the honey bee ectoparasitic mite, Tropilaelaps mercedesae, is shaped by the parasitic life history.</title>
        <authorList>
            <person name="Dong X."/>
            <person name="Armstrong S.D."/>
            <person name="Xia D."/>
            <person name="Makepeace B.L."/>
            <person name="Darby A.C."/>
            <person name="Kadowaki T."/>
        </authorList>
    </citation>
    <scope>NUCLEOTIDE SEQUENCE [LARGE SCALE GENOMIC DNA]</scope>
    <source>
        <strain evidence="2">Wuxi-XJTLU</strain>
    </source>
</reference>